<feature type="region of interest" description="Disordered" evidence="2">
    <location>
        <begin position="16"/>
        <end position="54"/>
    </location>
</feature>
<feature type="compositionally biased region" description="Polar residues" evidence="2">
    <location>
        <begin position="283"/>
        <end position="301"/>
    </location>
</feature>
<evidence type="ECO:0000256" key="1">
    <source>
        <dbReference type="SAM" id="Coils"/>
    </source>
</evidence>
<comment type="caution">
    <text evidence="3">The sequence shown here is derived from an EMBL/GenBank/DDBJ whole genome shotgun (WGS) entry which is preliminary data.</text>
</comment>
<evidence type="ECO:0000313" key="4">
    <source>
        <dbReference type="Proteomes" id="UP000275267"/>
    </source>
</evidence>
<keyword evidence="4" id="KW-1185">Reference proteome</keyword>
<accession>A0A3L6S2B9</accession>
<gene>
    <name evidence="3" type="ORF">C2845_PM09G15300</name>
</gene>
<reference evidence="4" key="1">
    <citation type="journal article" date="2019" name="Nat. Commun.">
        <title>The genome of broomcorn millet.</title>
        <authorList>
            <person name="Zou C."/>
            <person name="Miki D."/>
            <person name="Li D."/>
            <person name="Tang Q."/>
            <person name="Xiao L."/>
            <person name="Rajput S."/>
            <person name="Deng P."/>
            <person name="Jia W."/>
            <person name="Huang R."/>
            <person name="Zhang M."/>
            <person name="Sun Y."/>
            <person name="Hu J."/>
            <person name="Fu X."/>
            <person name="Schnable P.S."/>
            <person name="Li F."/>
            <person name="Zhang H."/>
            <person name="Feng B."/>
            <person name="Zhu X."/>
            <person name="Liu R."/>
            <person name="Schnable J.C."/>
            <person name="Zhu J.-K."/>
            <person name="Zhang H."/>
        </authorList>
    </citation>
    <scope>NUCLEOTIDE SEQUENCE [LARGE SCALE GENOMIC DNA]</scope>
</reference>
<feature type="region of interest" description="Disordered" evidence="2">
    <location>
        <begin position="206"/>
        <end position="335"/>
    </location>
</feature>
<feature type="compositionally biased region" description="Basic residues" evidence="2">
    <location>
        <begin position="306"/>
        <end position="315"/>
    </location>
</feature>
<feature type="coiled-coil region" evidence="1">
    <location>
        <begin position="378"/>
        <end position="405"/>
    </location>
</feature>
<feature type="compositionally biased region" description="Low complexity" evidence="2">
    <location>
        <begin position="217"/>
        <end position="230"/>
    </location>
</feature>
<evidence type="ECO:0000256" key="2">
    <source>
        <dbReference type="SAM" id="MobiDB-lite"/>
    </source>
</evidence>
<evidence type="ECO:0000313" key="3">
    <source>
        <dbReference type="EMBL" id="RLN13065.1"/>
    </source>
</evidence>
<organism evidence="3 4">
    <name type="scientific">Panicum miliaceum</name>
    <name type="common">Proso millet</name>
    <name type="synonym">Broomcorn millet</name>
    <dbReference type="NCBI Taxonomy" id="4540"/>
    <lineage>
        <taxon>Eukaryota</taxon>
        <taxon>Viridiplantae</taxon>
        <taxon>Streptophyta</taxon>
        <taxon>Embryophyta</taxon>
        <taxon>Tracheophyta</taxon>
        <taxon>Spermatophyta</taxon>
        <taxon>Magnoliopsida</taxon>
        <taxon>Liliopsida</taxon>
        <taxon>Poales</taxon>
        <taxon>Poaceae</taxon>
        <taxon>PACMAD clade</taxon>
        <taxon>Panicoideae</taxon>
        <taxon>Panicodae</taxon>
        <taxon>Paniceae</taxon>
        <taxon>Panicinae</taxon>
        <taxon>Panicum</taxon>
        <taxon>Panicum sect. Panicum</taxon>
    </lineage>
</organism>
<dbReference type="AlphaFoldDB" id="A0A3L6S2B9"/>
<sequence length="416" mass="45714">MAAPYPRVVVQPEVIPTPATIDKSSRRYSSTAQGPGEGGNPWEAKATRDNSPPQRQECWLKKLVEEESSDIPELMARIKALKDKSVTKESVAYSFIERRSNPSSNAATLVSSTKASATQHGWPRMCHPLRRSCAGLPACLKWGKLGAIHPEALQCEQPTGLGASPGSARREGSGRYCSGPAAPTMSGDVQAEVRCDCEHSNQSLGHLCKKSETPKPATSSTAEAGASTDSLPKEPVFATTAEPPIVEDVPAATEGKDLEPLAIPEVVPETEAPGTIPRPTIEEGTQTDQQAVASTPDQQEAQRLPGHNKNRRSRRTPGYQSVRRSREEKSPCQTPSCLRTRCWSRRGLAHARAEPPLHRVYQEYARIERALTDWKCDIYELIEEKEQLKKALEELQLKYSDLDDELTVTHQLKDAR</sequence>
<dbReference type="Proteomes" id="UP000275267">
    <property type="component" value="Unassembled WGS sequence"/>
</dbReference>
<protein>
    <submittedName>
        <fullName evidence="3">Uncharacterized protein</fullName>
    </submittedName>
</protein>
<keyword evidence="1" id="KW-0175">Coiled coil</keyword>
<feature type="region of interest" description="Disordered" evidence="2">
    <location>
        <begin position="160"/>
        <end position="179"/>
    </location>
</feature>
<proteinExistence type="predicted"/>
<dbReference type="EMBL" id="PQIB02000006">
    <property type="protein sequence ID" value="RLN13065.1"/>
    <property type="molecule type" value="Genomic_DNA"/>
</dbReference>
<name>A0A3L6S2B9_PANMI</name>